<dbReference type="Gene3D" id="2.30.30.910">
    <property type="match status" value="1"/>
</dbReference>
<proteinExistence type="inferred from homology"/>
<evidence type="ECO:0000313" key="9">
    <source>
        <dbReference type="Proteomes" id="UP000182466"/>
    </source>
</evidence>
<evidence type="ECO:0000256" key="5">
    <source>
        <dbReference type="RuleBase" id="RU362076"/>
    </source>
</evidence>
<dbReference type="Pfam" id="PF13860">
    <property type="entry name" value="FlgD_ig"/>
    <property type="match status" value="1"/>
</dbReference>
<evidence type="ECO:0000259" key="7">
    <source>
        <dbReference type="Pfam" id="PF13860"/>
    </source>
</evidence>
<dbReference type="NCBIfam" id="NF009453">
    <property type="entry name" value="PRK12813.1"/>
    <property type="match status" value="1"/>
</dbReference>
<dbReference type="InterPro" id="IPR005648">
    <property type="entry name" value="FlgD"/>
</dbReference>
<evidence type="ECO:0000256" key="1">
    <source>
        <dbReference type="ARBA" id="ARBA00010577"/>
    </source>
</evidence>
<reference evidence="8 9" key="1">
    <citation type="submission" date="2016-10" db="EMBL/GenBank/DDBJ databases">
        <authorList>
            <person name="de Groot N.N."/>
        </authorList>
    </citation>
    <scope>NUCLEOTIDE SEQUENCE [LARGE SCALE GENOMIC DNA]</scope>
    <source>
        <strain evidence="8 9">CGMCC 1.10959</strain>
    </source>
</reference>
<keyword evidence="3 5" id="KW-1005">Bacterial flagellum biogenesis</keyword>
<dbReference type="eggNOG" id="COG1843">
    <property type="taxonomic scope" value="Bacteria"/>
</dbReference>
<feature type="domain" description="FlgD/Vpr Ig-like" evidence="7">
    <location>
        <begin position="109"/>
        <end position="175"/>
    </location>
</feature>
<name>A0A1I7C9X8_9RHOB</name>
<dbReference type="InterPro" id="IPR025965">
    <property type="entry name" value="FlgD/Vpr_Ig-like"/>
</dbReference>
<gene>
    <name evidence="8" type="ORF">SAMN05216236_11568</name>
</gene>
<protein>
    <recommendedName>
        <fullName evidence="2 5">Basal-body rod modification protein FlgD</fullName>
    </recommendedName>
</protein>
<evidence type="ECO:0000313" key="8">
    <source>
        <dbReference type="EMBL" id="SFT96230.1"/>
    </source>
</evidence>
<comment type="similarity">
    <text evidence="1 5">Belongs to the FlgD family.</text>
</comment>
<dbReference type="OrthoDB" id="9785233at2"/>
<dbReference type="GO" id="GO:0044781">
    <property type="term" value="P:bacterial-type flagellum organization"/>
    <property type="evidence" value="ECO:0007669"/>
    <property type="project" value="UniProtKB-UniRule"/>
</dbReference>
<keyword evidence="8" id="KW-0966">Cell projection</keyword>
<dbReference type="Gene3D" id="2.60.40.4070">
    <property type="match status" value="1"/>
</dbReference>
<accession>A0A1I7C9X8</accession>
<dbReference type="RefSeq" id="WP_027262660.1">
    <property type="nucleotide sequence ID" value="NZ_FPAW01000015.1"/>
</dbReference>
<keyword evidence="9" id="KW-1185">Reference proteome</keyword>
<dbReference type="Pfam" id="PF03963">
    <property type="entry name" value="FlgD"/>
    <property type="match status" value="1"/>
</dbReference>
<keyword evidence="8" id="KW-0969">Cilium</keyword>
<dbReference type="AlphaFoldDB" id="A0A1I7C9X8"/>
<keyword evidence="8" id="KW-0282">Flagellum</keyword>
<organism evidence="8 9">
    <name type="scientific">Sedimentitalea nanhaiensis</name>
    <dbReference type="NCBI Taxonomy" id="999627"/>
    <lineage>
        <taxon>Bacteria</taxon>
        <taxon>Pseudomonadati</taxon>
        <taxon>Pseudomonadota</taxon>
        <taxon>Alphaproteobacteria</taxon>
        <taxon>Rhodobacterales</taxon>
        <taxon>Paracoccaceae</taxon>
        <taxon>Sedimentitalea</taxon>
    </lineage>
</organism>
<feature type="region of interest" description="Disordered" evidence="6">
    <location>
        <begin position="1"/>
        <end position="27"/>
    </location>
</feature>
<evidence type="ECO:0000256" key="2">
    <source>
        <dbReference type="ARBA" id="ARBA00016013"/>
    </source>
</evidence>
<sequence>MIDSTNSTASTPSAGATPSKTATPKASGLTSDFETFLKMLTAQAKYQDPLEPIDSTEYSAQLAQFSMVEQQVQTNDNLSALLMQLGSGSMASVAGWVGMEARAQTPMEFSGQPITIAPNPARTADQAFLVVSDVQGKEVQRLSIPTTTAPVQWAGVDDGGSPFKNGTYSFSVESYANGKMIQSEPAEIYGRITEAQIQDGEIVLVLDGGQAIPSTSVTALREPS</sequence>
<dbReference type="Proteomes" id="UP000182466">
    <property type="component" value="Unassembled WGS sequence"/>
</dbReference>
<comment type="function">
    <text evidence="4 5">Required for flagellar hook formation. May act as a scaffolding protein.</text>
</comment>
<evidence type="ECO:0000256" key="3">
    <source>
        <dbReference type="ARBA" id="ARBA00022795"/>
    </source>
</evidence>
<evidence type="ECO:0000256" key="6">
    <source>
        <dbReference type="SAM" id="MobiDB-lite"/>
    </source>
</evidence>
<dbReference type="STRING" id="999627.SAMN05216236_11568"/>
<dbReference type="EMBL" id="FPAW01000015">
    <property type="protein sequence ID" value="SFT96230.1"/>
    <property type="molecule type" value="Genomic_DNA"/>
</dbReference>
<evidence type="ECO:0000256" key="4">
    <source>
        <dbReference type="ARBA" id="ARBA00024746"/>
    </source>
</evidence>